<dbReference type="PANTHER" id="PTHR45339:SF1">
    <property type="entry name" value="HYBRID SIGNAL TRANSDUCTION HISTIDINE KINASE J"/>
    <property type="match status" value="1"/>
</dbReference>
<evidence type="ECO:0000256" key="7">
    <source>
        <dbReference type="ARBA" id="ARBA00022692"/>
    </source>
</evidence>
<feature type="transmembrane region" description="Helical" evidence="17">
    <location>
        <begin position="127"/>
        <end position="147"/>
    </location>
</feature>
<keyword evidence="7 17" id="KW-0812">Transmembrane</keyword>
<evidence type="ECO:0000259" key="18">
    <source>
        <dbReference type="PROSITE" id="PS50109"/>
    </source>
</evidence>
<dbReference type="GO" id="GO:0000155">
    <property type="term" value="F:phosphorelay sensor kinase activity"/>
    <property type="evidence" value="ECO:0007669"/>
    <property type="project" value="InterPro"/>
</dbReference>
<feature type="transmembrane region" description="Helical" evidence="17">
    <location>
        <begin position="159"/>
        <end position="180"/>
    </location>
</feature>
<dbReference type="CDD" id="cd17546">
    <property type="entry name" value="REC_hyHK_CKI1_RcsC-like"/>
    <property type="match status" value="1"/>
</dbReference>
<dbReference type="PANTHER" id="PTHR45339">
    <property type="entry name" value="HYBRID SIGNAL TRANSDUCTION HISTIDINE KINASE J"/>
    <property type="match status" value="1"/>
</dbReference>
<evidence type="ECO:0000256" key="3">
    <source>
        <dbReference type="ARBA" id="ARBA00012438"/>
    </source>
</evidence>
<evidence type="ECO:0000313" key="21">
    <source>
        <dbReference type="EMBL" id="TGE37388.1"/>
    </source>
</evidence>
<dbReference type="CDD" id="cd16922">
    <property type="entry name" value="HATPase_EvgS-ArcB-TorS-like"/>
    <property type="match status" value="1"/>
</dbReference>
<keyword evidence="9" id="KW-0418">Kinase</keyword>
<keyword evidence="5" id="KW-1003">Cell membrane</keyword>
<dbReference type="PROSITE" id="PS50894">
    <property type="entry name" value="HPT"/>
    <property type="match status" value="1"/>
</dbReference>
<organism evidence="21 22">
    <name type="scientific">Desulfosporosinus fructosivorans</name>
    <dbReference type="NCBI Taxonomy" id="2018669"/>
    <lineage>
        <taxon>Bacteria</taxon>
        <taxon>Bacillati</taxon>
        <taxon>Bacillota</taxon>
        <taxon>Clostridia</taxon>
        <taxon>Eubacteriales</taxon>
        <taxon>Desulfitobacteriaceae</taxon>
        <taxon>Desulfosporosinus</taxon>
    </lineage>
</organism>
<dbReference type="SUPFAM" id="SSF47226">
    <property type="entry name" value="Histidine-containing phosphotransfer domain, HPT domain"/>
    <property type="match status" value="1"/>
</dbReference>
<dbReference type="GO" id="GO:0005886">
    <property type="term" value="C:plasma membrane"/>
    <property type="evidence" value="ECO:0007669"/>
    <property type="project" value="UniProtKB-SubCell"/>
</dbReference>
<dbReference type="Gene3D" id="1.20.120.160">
    <property type="entry name" value="HPT domain"/>
    <property type="match status" value="1"/>
</dbReference>
<keyword evidence="6 16" id="KW-0597">Phosphoprotein</keyword>
<dbReference type="InterPro" id="IPR036097">
    <property type="entry name" value="HisK_dim/P_sf"/>
</dbReference>
<gene>
    <name evidence="21" type="ORF">E4K67_16290</name>
</gene>
<feature type="transmembrane region" description="Helical" evidence="17">
    <location>
        <begin position="21"/>
        <end position="41"/>
    </location>
</feature>
<dbReference type="Gene3D" id="1.10.287.130">
    <property type="match status" value="1"/>
</dbReference>
<evidence type="ECO:0000256" key="10">
    <source>
        <dbReference type="ARBA" id="ARBA00022840"/>
    </source>
</evidence>
<dbReference type="Proteomes" id="UP000298460">
    <property type="component" value="Unassembled WGS sequence"/>
</dbReference>
<evidence type="ECO:0000256" key="15">
    <source>
        <dbReference type="PROSITE-ProRule" id="PRU00110"/>
    </source>
</evidence>
<dbReference type="Gene3D" id="3.30.565.10">
    <property type="entry name" value="Histidine kinase-like ATPase, C-terminal domain"/>
    <property type="match status" value="1"/>
</dbReference>
<dbReference type="CDD" id="cd00082">
    <property type="entry name" value="HisKA"/>
    <property type="match status" value="1"/>
</dbReference>
<evidence type="ECO:0000259" key="20">
    <source>
        <dbReference type="PROSITE" id="PS50894"/>
    </source>
</evidence>
<evidence type="ECO:0000256" key="17">
    <source>
        <dbReference type="SAM" id="Phobius"/>
    </source>
</evidence>
<dbReference type="PRINTS" id="PR00344">
    <property type="entry name" value="BCTRLSENSOR"/>
</dbReference>
<dbReference type="Pfam" id="PF01627">
    <property type="entry name" value="Hpt"/>
    <property type="match status" value="1"/>
</dbReference>
<feature type="domain" description="Histidine kinase" evidence="18">
    <location>
        <begin position="212"/>
        <end position="434"/>
    </location>
</feature>
<dbReference type="InterPro" id="IPR008207">
    <property type="entry name" value="Sig_transdc_His_kin_Hpt_dom"/>
</dbReference>
<dbReference type="SUPFAM" id="SSF55874">
    <property type="entry name" value="ATPase domain of HSP90 chaperone/DNA topoisomerase II/histidine kinase"/>
    <property type="match status" value="1"/>
</dbReference>
<evidence type="ECO:0000313" key="22">
    <source>
        <dbReference type="Proteomes" id="UP000298460"/>
    </source>
</evidence>
<dbReference type="SMART" id="SM00387">
    <property type="entry name" value="HATPase_c"/>
    <property type="match status" value="1"/>
</dbReference>
<dbReference type="InterPro" id="IPR003594">
    <property type="entry name" value="HATPase_dom"/>
</dbReference>
<dbReference type="Gene3D" id="3.40.50.2300">
    <property type="match status" value="1"/>
</dbReference>
<dbReference type="EMBL" id="SPQQ01000005">
    <property type="protein sequence ID" value="TGE37388.1"/>
    <property type="molecule type" value="Genomic_DNA"/>
</dbReference>
<accession>A0A4Z0R3M5</accession>
<dbReference type="SMART" id="SM00448">
    <property type="entry name" value="REC"/>
    <property type="match status" value="1"/>
</dbReference>
<evidence type="ECO:0000256" key="14">
    <source>
        <dbReference type="ARBA" id="ARBA00024867"/>
    </source>
</evidence>
<feature type="transmembrane region" description="Helical" evidence="17">
    <location>
        <begin position="47"/>
        <end position="67"/>
    </location>
</feature>
<dbReference type="PROSITE" id="PS50109">
    <property type="entry name" value="HIS_KIN"/>
    <property type="match status" value="1"/>
</dbReference>
<dbReference type="InterPro" id="IPR036890">
    <property type="entry name" value="HATPase_C_sf"/>
</dbReference>
<evidence type="ECO:0000256" key="12">
    <source>
        <dbReference type="ARBA" id="ARBA00023012"/>
    </source>
</evidence>
<dbReference type="PROSITE" id="PS50110">
    <property type="entry name" value="RESPONSE_REGULATORY"/>
    <property type="match status" value="1"/>
</dbReference>
<evidence type="ECO:0000256" key="2">
    <source>
        <dbReference type="ARBA" id="ARBA00004651"/>
    </source>
</evidence>
<keyword evidence="10" id="KW-0067">ATP-binding</keyword>
<name>A0A4Z0R3M5_9FIRM</name>
<comment type="subcellular location">
    <subcellularLocation>
        <location evidence="2">Cell membrane</location>
        <topology evidence="2">Multi-pass membrane protein</topology>
    </subcellularLocation>
</comment>
<evidence type="ECO:0000256" key="6">
    <source>
        <dbReference type="ARBA" id="ARBA00022553"/>
    </source>
</evidence>
<feature type="modified residue" description="4-aspartylphosphate" evidence="16">
    <location>
        <position position="512"/>
    </location>
</feature>
<sequence length="801" mass="89325">MIRFLRFISDKFLAKRLDFRVRLFNVLATAGMTISIMMSVLGVFTNVGFWNILANLIAAALAFCLLYYSYKSGKYQQCYMFTTIIIFLIFFPVLFFTGGGYHSGMPTFFVFAVLFTVFMLEGKKMIVMAVIEMLVYIGICLAAYAYPQSVRFFQTEQELLTDIIIGFSSVSLALGVTLYIHFRMYNKQQRELEAARVEALRLSKAKSNFLANMSHEIRTPINVMLGMNEVLMRERGSERIRDYSLNIQNAGKTLLALIDNILDMSKIESGKLEIVSENYQTADLIDDLAMIGMERVSRHGIGFKVQADESLPCGLTGDFLHIKQVVVNFLSNAAKYTEQGGVILSFAQKSGKAPDEILLCVSVSDTGIGIKEENIALLFDAFTRVDLSNHRNIEGTGLGLAIAKNFTGLMQGRIDVKSRFGHGSVFSVEIPQKVHNKTPLHKRTTTAKEEAAGEGSFIAPGGNVLVVDDSAENLLVVKSLLSRTLLRVDTVISGKECIKAVTKKRYHVILIDYMMPDMDGIDTLRALKEIPGFDTPVVALTANVVAGVKQTLLNAGFIKYLSKPIMWKDLEETLMGLLPADLITVNNRCAQNLIPPEIKNKLARDAAVYGIDLAEGLGYLSGDMLQYKNLAVFFVENYDKSRREAAKAEAQKDWQSLKFTVHSLKSKARAVGAVNLSDTAAKVEKQCMEENDAYLELTMPVLYYEWSRAQEGLKQFVAELDELPAGQVETENTGISMDELLILLKHNRQPDALAALERMIALSHRTDTIERLREIWQKVDEIEFREAERLLIGMGGDAVGG</sequence>
<protein>
    <recommendedName>
        <fullName evidence="4">Stage 0 sporulation protein A homolog</fullName>
        <ecNumber evidence="3">2.7.13.3</ecNumber>
    </recommendedName>
</protein>
<dbReference type="AlphaFoldDB" id="A0A4Z0R3M5"/>
<feature type="domain" description="HPt" evidence="20">
    <location>
        <begin position="623"/>
        <end position="716"/>
    </location>
</feature>
<dbReference type="RefSeq" id="WP_135548507.1">
    <property type="nucleotide sequence ID" value="NZ_SPQQ01000005.1"/>
</dbReference>
<evidence type="ECO:0000256" key="5">
    <source>
        <dbReference type="ARBA" id="ARBA00022475"/>
    </source>
</evidence>
<comment type="catalytic activity">
    <reaction evidence="1">
        <text>ATP + protein L-histidine = ADP + protein N-phospho-L-histidine.</text>
        <dbReference type="EC" id="2.7.13.3"/>
    </reaction>
</comment>
<comment type="function">
    <text evidence="14">May play the central regulatory role in sporulation. It may be an element of the effector pathway responsible for the activation of sporulation genes in response to nutritional stress. Spo0A may act in concert with spo0H (a sigma factor) to control the expression of some genes that are critical to the sporulation process.</text>
</comment>
<keyword evidence="12" id="KW-0902">Two-component regulatory system</keyword>
<keyword evidence="22" id="KW-1185">Reference proteome</keyword>
<dbReference type="SUPFAM" id="SSF47384">
    <property type="entry name" value="Homodimeric domain of signal transducing histidine kinase"/>
    <property type="match status" value="1"/>
</dbReference>
<dbReference type="InterPro" id="IPR003661">
    <property type="entry name" value="HisK_dim/P_dom"/>
</dbReference>
<dbReference type="Pfam" id="PF02518">
    <property type="entry name" value="HATPase_c"/>
    <property type="match status" value="1"/>
</dbReference>
<evidence type="ECO:0000256" key="11">
    <source>
        <dbReference type="ARBA" id="ARBA00022989"/>
    </source>
</evidence>
<dbReference type="EC" id="2.7.13.3" evidence="3"/>
<evidence type="ECO:0000256" key="1">
    <source>
        <dbReference type="ARBA" id="ARBA00000085"/>
    </source>
</evidence>
<keyword evidence="9" id="KW-0808">Transferase</keyword>
<evidence type="ECO:0000259" key="19">
    <source>
        <dbReference type="PROSITE" id="PS50110"/>
    </source>
</evidence>
<proteinExistence type="predicted"/>
<feature type="transmembrane region" description="Helical" evidence="17">
    <location>
        <begin position="79"/>
        <end position="97"/>
    </location>
</feature>
<dbReference type="SUPFAM" id="SSF52172">
    <property type="entry name" value="CheY-like"/>
    <property type="match status" value="1"/>
</dbReference>
<comment type="caution">
    <text evidence="21">The sequence shown here is derived from an EMBL/GenBank/DDBJ whole genome shotgun (WGS) entry which is preliminary data.</text>
</comment>
<dbReference type="Pfam" id="PF00512">
    <property type="entry name" value="HisKA"/>
    <property type="match status" value="1"/>
</dbReference>
<reference evidence="21 22" key="1">
    <citation type="submission" date="2019-03" db="EMBL/GenBank/DDBJ databases">
        <title>Draft Genome Sequence of Desulfosporosinus fructosivorans Strain 63.6F, Isolated from Marine Sediment in the Baltic Sea.</title>
        <authorList>
            <person name="Hausmann B."/>
            <person name="Vandieken V."/>
            <person name="Pjevac P."/>
            <person name="Schreck K."/>
            <person name="Herbold C.W."/>
            <person name="Loy A."/>
        </authorList>
    </citation>
    <scope>NUCLEOTIDE SEQUENCE [LARGE SCALE GENOMIC DNA]</scope>
    <source>
        <strain evidence="21 22">63.6F</strain>
    </source>
</reference>
<dbReference type="InterPro" id="IPR011006">
    <property type="entry name" value="CheY-like_superfamily"/>
</dbReference>
<dbReference type="InterPro" id="IPR001789">
    <property type="entry name" value="Sig_transdc_resp-reg_receiver"/>
</dbReference>
<dbReference type="GO" id="GO:0005524">
    <property type="term" value="F:ATP binding"/>
    <property type="evidence" value="ECO:0007669"/>
    <property type="project" value="UniProtKB-KW"/>
</dbReference>
<feature type="modified residue" description="Phosphohistidine" evidence="15">
    <location>
        <position position="662"/>
    </location>
</feature>
<dbReference type="SMART" id="SM00388">
    <property type="entry name" value="HisKA"/>
    <property type="match status" value="1"/>
</dbReference>
<evidence type="ECO:0000256" key="16">
    <source>
        <dbReference type="PROSITE-ProRule" id="PRU00169"/>
    </source>
</evidence>
<dbReference type="Pfam" id="PF00072">
    <property type="entry name" value="Response_reg"/>
    <property type="match status" value="1"/>
</dbReference>
<evidence type="ECO:0000256" key="9">
    <source>
        <dbReference type="ARBA" id="ARBA00022777"/>
    </source>
</evidence>
<feature type="domain" description="Response regulatory" evidence="19">
    <location>
        <begin position="463"/>
        <end position="578"/>
    </location>
</feature>
<evidence type="ECO:0000256" key="8">
    <source>
        <dbReference type="ARBA" id="ARBA00022741"/>
    </source>
</evidence>
<keyword evidence="8" id="KW-0547">Nucleotide-binding</keyword>
<dbReference type="InterPro" id="IPR005467">
    <property type="entry name" value="His_kinase_dom"/>
</dbReference>
<dbReference type="InterPro" id="IPR004358">
    <property type="entry name" value="Sig_transdc_His_kin-like_C"/>
</dbReference>
<evidence type="ECO:0000256" key="4">
    <source>
        <dbReference type="ARBA" id="ARBA00018672"/>
    </source>
</evidence>
<evidence type="ECO:0000256" key="13">
    <source>
        <dbReference type="ARBA" id="ARBA00023136"/>
    </source>
</evidence>
<keyword evidence="11 17" id="KW-1133">Transmembrane helix</keyword>
<dbReference type="InterPro" id="IPR036641">
    <property type="entry name" value="HPT_dom_sf"/>
</dbReference>
<dbReference type="OrthoDB" id="9809348at2"/>
<keyword evidence="13 17" id="KW-0472">Membrane</keyword>